<dbReference type="InterPro" id="IPR052635">
    <property type="entry name" value="Sec_Metab_Biosynth_Reg"/>
</dbReference>
<evidence type="ECO:0000259" key="2">
    <source>
        <dbReference type="PROSITE" id="PS00036"/>
    </source>
</evidence>
<comment type="caution">
    <text evidence="3">The sequence shown here is derived from an EMBL/GenBank/DDBJ whole genome shotgun (WGS) entry which is preliminary data.</text>
</comment>
<dbReference type="PANTHER" id="PTHR39607:SF3">
    <property type="entry name" value="BZIP DOMAIN-CONTAINING PROTEIN"/>
    <property type="match status" value="1"/>
</dbReference>
<dbReference type="Proteomes" id="UP000190744">
    <property type="component" value="Unassembled WGS sequence"/>
</dbReference>
<organism evidence="3 4">
    <name type="scientific">Penicillium brasilianum</name>
    <dbReference type="NCBI Taxonomy" id="104259"/>
    <lineage>
        <taxon>Eukaryota</taxon>
        <taxon>Fungi</taxon>
        <taxon>Dikarya</taxon>
        <taxon>Ascomycota</taxon>
        <taxon>Pezizomycotina</taxon>
        <taxon>Eurotiomycetes</taxon>
        <taxon>Eurotiomycetidae</taxon>
        <taxon>Eurotiales</taxon>
        <taxon>Aspergillaceae</taxon>
        <taxon>Penicillium</taxon>
    </lineage>
</organism>
<dbReference type="PROSITE" id="PS00036">
    <property type="entry name" value="BZIP_BASIC"/>
    <property type="match status" value="1"/>
</dbReference>
<dbReference type="PANTHER" id="PTHR39607">
    <property type="entry name" value="XANTHOCILLIN BIOSYNTHESIS CLUSTER TRANSCRIPTION FACTOR XANC-RELATED"/>
    <property type="match status" value="1"/>
</dbReference>
<evidence type="ECO:0000313" key="4">
    <source>
        <dbReference type="Proteomes" id="UP000190744"/>
    </source>
</evidence>
<dbReference type="GO" id="GO:0003700">
    <property type="term" value="F:DNA-binding transcription factor activity"/>
    <property type="evidence" value="ECO:0007669"/>
    <property type="project" value="InterPro"/>
</dbReference>
<dbReference type="SUPFAM" id="SSF57959">
    <property type="entry name" value="Leucine zipper domain"/>
    <property type="match status" value="1"/>
</dbReference>
<dbReference type="InterPro" id="IPR004827">
    <property type="entry name" value="bZIP"/>
</dbReference>
<proteinExistence type="predicted"/>
<dbReference type="AlphaFoldDB" id="A0A1S9S190"/>
<dbReference type="CDD" id="cd14688">
    <property type="entry name" value="bZIP_YAP"/>
    <property type="match status" value="1"/>
</dbReference>
<feature type="compositionally biased region" description="Basic and acidic residues" evidence="1">
    <location>
        <begin position="1"/>
        <end position="27"/>
    </location>
</feature>
<name>A0A1S9S190_PENBI</name>
<reference evidence="4" key="1">
    <citation type="submission" date="2015-09" db="EMBL/GenBank/DDBJ databases">
        <authorList>
            <person name="Fill T.P."/>
            <person name="Baretta J.F."/>
            <person name="de Almeida L.G."/>
            <person name="Rocha M."/>
            <person name="de Souza D.H."/>
            <person name="Malavazi I."/>
            <person name="Cerdeira L.T."/>
            <person name="Hong H."/>
            <person name="Samborskyy M."/>
            <person name="de Vasconcelos A.T."/>
            <person name="Leadlay P."/>
            <person name="Rodrigues-Filho E."/>
        </authorList>
    </citation>
    <scope>NUCLEOTIDE SEQUENCE [LARGE SCALE GENOMIC DNA]</scope>
    <source>
        <strain evidence="4">LaBioMMi 136</strain>
    </source>
</reference>
<dbReference type="Gene3D" id="1.20.5.170">
    <property type="match status" value="1"/>
</dbReference>
<feature type="domain" description="BZIP" evidence="2">
    <location>
        <begin position="25"/>
        <end position="40"/>
    </location>
</feature>
<accession>A0A1S9S190</accession>
<protein>
    <recommendedName>
        <fullName evidence="2">BZIP domain-containing protein</fullName>
    </recommendedName>
</protein>
<evidence type="ECO:0000256" key="1">
    <source>
        <dbReference type="SAM" id="MobiDB-lite"/>
    </source>
</evidence>
<feature type="region of interest" description="Disordered" evidence="1">
    <location>
        <begin position="1"/>
        <end position="42"/>
    </location>
</feature>
<evidence type="ECO:0000313" key="3">
    <source>
        <dbReference type="EMBL" id="OOQ91559.1"/>
    </source>
</evidence>
<dbReference type="InterPro" id="IPR046347">
    <property type="entry name" value="bZIP_sf"/>
</dbReference>
<sequence>MRVKKVAEPRDGDRASDQKQDPLERRRLQNRLSQRNHRRKIRDRIAKLQERVIANELRAASSLNGWDQPHSLPPLLRNRHVFQPENALGHGTLDTSMSSTQSFSTFGSPCGFSMASSWPGAAAQSSTFLSGDSTWLWNIDTPPTDAEYSTSTVYDLMGNGSNQILVGNNEEQTLPEISSTGSPHSTGSFMTPTNQPLYYAVTETALPQILQVLSNASPHSKIIVLVSPDWVSTGVESTVPTSSIAENNSLQELSQPLGSSQSIMCQHQSHITGPTMNTSDARTWSNPATWSPWGCPSKINNTIGGPLSSAWM</sequence>
<gene>
    <name evidence="3" type="ORF">PEBR_08587</name>
</gene>
<dbReference type="EMBL" id="LJBN01000001">
    <property type="protein sequence ID" value="OOQ91559.1"/>
    <property type="molecule type" value="Genomic_DNA"/>
</dbReference>